<comment type="caution">
    <text evidence="2">The sequence shown here is derived from an EMBL/GenBank/DDBJ whole genome shotgun (WGS) entry which is preliminary data.</text>
</comment>
<dbReference type="Proteomes" id="UP000532121">
    <property type="component" value="Unassembled WGS sequence"/>
</dbReference>
<evidence type="ECO:0000256" key="1">
    <source>
        <dbReference type="SAM" id="Phobius"/>
    </source>
</evidence>
<reference evidence="2 3" key="1">
    <citation type="submission" date="2020-04" db="EMBL/GenBank/DDBJ databases">
        <title>MicrobeNet Type strains.</title>
        <authorList>
            <person name="Nicholson A.C."/>
        </authorList>
    </citation>
    <scope>NUCLEOTIDE SEQUENCE [LARGE SCALE GENOMIC DNA]</scope>
    <source>
        <strain evidence="2 3">DSM 22768</strain>
    </source>
</reference>
<feature type="transmembrane region" description="Helical" evidence="1">
    <location>
        <begin position="105"/>
        <end position="122"/>
    </location>
</feature>
<gene>
    <name evidence="2" type="ORF">HHO37_03115</name>
</gene>
<keyword evidence="1" id="KW-0472">Membrane</keyword>
<feature type="transmembrane region" description="Helical" evidence="1">
    <location>
        <begin position="44"/>
        <end position="63"/>
    </location>
</feature>
<evidence type="ECO:0000313" key="2">
    <source>
        <dbReference type="EMBL" id="NMD48688.1"/>
    </source>
</evidence>
<dbReference type="AlphaFoldDB" id="A0A7X9LCI3"/>
<name>A0A7X9LCI3_STRRT</name>
<dbReference type="RefSeq" id="WP_193523150.1">
    <property type="nucleotide sequence ID" value="NZ_JABASA010000005.1"/>
</dbReference>
<feature type="transmembrane region" description="Helical" evidence="1">
    <location>
        <begin position="142"/>
        <end position="161"/>
    </location>
</feature>
<keyword evidence="1" id="KW-1133">Transmembrane helix</keyword>
<feature type="transmembrane region" description="Helical" evidence="1">
    <location>
        <begin position="6"/>
        <end position="24"/>
    </location>
</feature>
<organism evidence="2 3">
    <name type="scientific">Streptococcus ratti</name>
    <dbReference type="NCBI Taxonomy" id="1341"/>
    <lineage>
        <taxon>Bacteria</taxon>
        <taxon>Bacillati</taxon>
        <taxon>Bacillota</taxon>
        <taxon>Bacilli</taxon>
        <taxon>Lactobacillales</taxon>
        <taxon>Streptococcaceae</taxon>
        <taxon>Streptococcus</taxon>
    </lineage>
</organism>
<protein>
    <submittedName>
        <fullName evidence="2">Uncharacterized protein</fullName>
    </submittedName>
</protein>
<sequence>MFDFVMNLILLAIAVGVFVFLRLYADEKGRREYDERQLLMQKKAYTNAAWVVMAFNFILAMWGDELGKYITLAFAGMASLFLIVGVFVCSSILNDAYFTAKKSKRFLYLYVIMITIQMFIVYKNWNQGRFSHDGHLYLTGDNSMSLLFIITFAVILLVSAYKMMQDKKENADEN</sequence>
<dbReference type="EMBL" id="JABASA010000005">
    <property type="protein sequence ID" value="NMD48688.1"/>
    <property type="molecule type" value="Genomic_DNA"/>
</dbReference>
<accession>A0A7X9LCI3</accession>
<keyword evidence="1" id="KW-0812">Transmembrane</keyword>
<evidence type="ECO:0000313" key="3">
    <source>
        <dbReference type="Proteomes" id="UP000532121"/>
    </source>
</evidence>
<proteinExistence type="predicted"/>
<feature type="transmembrane region" description="Helical" evidence="1">
    <location>
        <begin position="69"/>
        <end position="93"/>
    </location>
</feature>